<feature type="compositionally biased region" description="Polar residues" evidence="1">
    <location>
        <begin position="142"/>
        <end position="151"/>
    </location>
</feature>
<dbReference type="EMBL" id="LKCW01000005">
    <property type="protein sequence ID" value="KPM45796.1"/>
    <property type="molecule type" value="Genomic_DNA"/>
</dbReference>
<dbReference type="AlphaFoldDB" id="A0A0N8H8X6"/>
<feature type="compositionally biased region" description="Basic and acidic residues" evidence="1">
    <location>
        <begin position="256"/>
        <end position="273"/>
    </location>
</feature>
<dbReference type="OrthoDB" id="3539644at2759"/>
<dbReference type="Proteomes" id="UP000050424">
    <property type="component" value="Unassembled WGS sequence"/>
</dbReference>
<reference evidence="3 4" key="1">
    <citation type="submission" date="2015-09" db="EMBL/GenBank/DDBJ databases">
        <title>Draft genome of a European isolate of the apple canker pathogen Neonectria ditissima.</title>
        <authorList>
            <person name="Gomez-Cortecero A."/>
            <person name="Harrison R.J."/>
            <person name="Armitage A.D."/>
        </authorList>
    </citation>
    <scope>NUCLEOTIDE SEQUENCE [LARGE SCALE GENOMIC DNA]</scope>
    <source>
        <strain evidence="3 4">R09/05</strain>
    </source>
</reference>
<proteinExistence type="predicted"/>
<feature type="region of interest" description="Disordered" evidence="1">
    <location>
        <begin position="254"/>
        <end position="273"/>
    </location>
</feature>
<evidence type="ECO:0000313" key="3">
    <source>
        <dbReference type="EMBL" id="KPM45796.1"/>
    </source>
</evidence>
<gene>
    <name evidence="3" type="ORF">AK830_g814</name>
</gene>
<feature type="region of interest" description="Disordered" evidence="1">
    <location>
        <begin position="1"/>
        <end position="128"/>
    </location>
</feature>
<evidence type="ECO:0000256" key="1">
    <source>
        <dbReference type="SAM" id="MobiDB-lite"/>
    </source>
</evidence>
<accession>A0A0N8H8X6</accession>
<organism evidence="3 4">
    <name type="scientific">Neonectria ditissima</name>
    <dbReference type="NCBI Taxonomy" id="78410"/>
    <lineage>
        <taxon>Eukaryota</taxon>
        <taxon>Fungi</taxon>
        <taxon>Dikarya</taxon>
        <taxon>Ascomycota</taxon>
        <taxon>Pezizomycotina</taxon>
        <taxon>Sordariomycetes</taxon>
        <taxon>Hypocreomycetidae</taxon>
        <taxon>Hypocreales</taxon>
        <taxon>Nectriaceae</taxon>
        <taxon>Neonectria</taxon>
    </lineage>
</organism>
<keyword evidence="2" id="KW-0812">Transmembrane</keyword>
<comment type="caution">
    <text evidence="3">The sequence shown here is derived from an EMBL/GenBank/DDBJ whole genome shotgun (WGS) entry which is preliminary data.</text>
</comment>
<sequence length="752" mass="81857">MPSPYSDNLYSAADPSDDEADALSPTDGYFHASSPDPASSSSHPHGPFHRSSASVPHVPNVFVEDPTWADPGPKAREAEAERAMLNSSSNAADVPALSSVGDSAGYQSSRSQTGHHHRRSVDEEHSPYTSLDHRVASTYTSHQPPGVTTTLFPHHSDAPPAYTPSPTSPPSTGYQTFAPSNSTMGLPEEQQRLIPRGPESMGDQPPVPSPSRWQRCKSSVANFNLRKKLKTALGVLVIFSVIIILLSSFAPRRDHKQPDIVDDTPVKKPDMDHSDLKWKPIGGCLNSNLKHFKSTLTVEMQYVRNLTIVQTVERKDKDISGWTPRISGEVVLRPTEKGSPGTIELEVIYNDEKLDLRIDYDKTTQTYRIVTPRKVEWNSKNEGPCIQIRATVWVPRESIINGFKIDTLHLDVAIREGLILGVIDPAVIRTIVGDIKAPAAKDEKTLDSKDAVVPYTLASREIYISTTSGEVHGWYPLYDVLDIRTNSGDIYARVGPKPANPELVRPAVLRVHSVSGEISVQEPFDRAASAARPDKKFPPRDYIVDLATASGDISADVAVSSRVQVSSQSGDLKLRLWPVLDSGLLKGGGPETPVLRTDTKSGNTHVALLEPLWTSLATLGEPIPPESLADDSEPYLVPPKKHSADDNDDNDDNAFVIVDTPALSCLTSKHSSISGDIKLEYPSSWEGALLAVTISGKQTVRGEGLDVDHESSAPWRKRTSGRKGTGHSRLDIDSVSGDEDVLVGKEFGSKTE</sequence>
<evidence type="ECO:0000256" key="2">
    <source>
        <dbReference type="SAM" id="Phobius"/>
    </source>
</evidence>
<evidence type="ECO:0000313" key="4">
    <source>
        <dbReference type="Proteomes" id="UP000050424"/>
    </source>
</evidence>
<protein>
    <recommendedName>
        <fullName evidence="5">Adhesin domain-containing protein</fullName>
    </recommendedName>
</protein>
<keyword evidence="2" id="KW-0472">Membrane</keyword>
<feature type="region of interest" description="Disordered" evidence="1">
    <location>
        <begin position="142"/>
        <end position="172"/>
    </location>
</feature>
<feature type="transmembrane region" description="Helical" evidence="2">
    <location>
        <begin position="232"/>
        <end position="250"/>
    </location>
</feature>
<feature type="region of interest" description="Disordered" evidence="1">
    <location>
        <begin position="703"/>
        <end position="735"/>
    </location>
</feature>
<feature type="compositionally biased region" description="Basic and acidic residues" evidence="1">
    <location>
        <begin position="73"/>
        <end position="82"/>
    </location>
</feature>
<keyword evidence="4" id="KW-1185">Reference proteome</keyword>
<dbReference type="STRING" id="78410.A0A0N8H8X6"/>
<name>A0A0N8H8X6_9HYPO</name>
<feature type="compositionally biased region" description="Basic residues" evidence="1">
    <location>
        <begin position="715"/>
        <end position="726"/>
    </location>
</feature>
<keyword evidence="2" id="KW-1133">Transmembrane helix</keyword>
<feature type="region of interest" description="Disordered" evidence="1">
    <location>
        <begin position="623"/>
        <end position="651"/>
    </location>
</feature>
<evidence type="ECO:0008006" key="5">
    <source>
        <dbReference type="Google" id="ProtNLM"/>
    </source>
</evidence>
<feature type="compositionally biased region" description="Low complexity" evidence="1">
    <location>
        <begin position="31"/>
        <end position="52"/>
    </location>
</feature>